<dbReference type="PANTHER" id="PTHR10869:SF246">
    <property type="entry name" value="TRANSMEMBRANE PROLYL 4-HYDROXYLASE"/>
    <property type="match status" value="1"/>
</dbReference>
<dbReference type="AlphaFoldDB" id="A0A2W4YYK2"/>
<sequence>MAEFLDTGAWPTDKSENTSLMSAPLSALDLRDGQMEALARSDSAVRVRERIAHYAGAVRIPANGVELYVVRNFLTLGECAALIRLIDANRVPSPVVSDDPVPSYRTSETCYLYPGPDAVTAVESKLDDLTGLDPIFGEALQGQRYAVGQEFKPHHDFFDTGQHYWRNQVPIGGQRTWSAMTFLNEPSLGGRTNFPTAGVMIAPKAGNLVIWNNMDALGRPNPGSLHQGMPVEQGVKYVLTKWYRERPWCR</sequence>
<organism evidence="7 8">
    <name type="scientific">Sphingomonas taxi</name>
    <dbReference type="NCBI Taxonomy" id="1549858"/>
    <lineage>
        <taxon>Bacteria</taxon>
        <taxon>Pseudomonadati</taxon>
        <taxon>Pseudomonadota</taxon>
        <taxon>Alphaproteobacteria</taxon>
        <taxon>Sphingomonadales</taxon>
        <taxon>Sphingomonadaceae</taxon>
        <taxon>Sphingomonas</taxon>
    </lineage>
</organism>
<evidence type="ECO:0000313" key="7">
    <source>
        <dbReference type="EMBL" id="PZO74784.1"/>
    </source>
</evidence>
<dbReference type="Proteomes" id="UP000249555">
    <property type="component" value="Unassembled WGS sequence"/>
</dbReference>
<dbReference type="PANTHER" id="PTHR10869">
    <property type="entry name" value="PROLYL 4-HYDROXYLASE ALPHA SUBUNIT"/>
    <property type="match status" value="1"/>
</dbReference>
<dbReference type="Pfam" id="PF13640">
    <property type="entry name" value="2OG-FeII_Oxy_3"/>
    <property type="match status" value="1"/>
</dbReference>
<comment type="caution">
    <text evidence="7">The sequence shown here is derived from an EMBL/GenBank/DDBJ whole genome shotgun (WGS) entry which is preliminary data.</text>
</comment>
<dbReference type="EMBL" id="QFMX01000005">
    <property type="protein sequence ID" value="PZO74784.1"/>
    <property type="molecule type" value="Genomic_DNA"/>
</dbReference>
<evidence type="ECO:0000256" key="3">
    <source>
        <dbReference type="ARBA" id="ARBA00022964"/>
    </source>
</evidence>
<evidence type="ECO:0000256" key="2">
    <source>
        <dbReference type="ARBA" id="ARBA00022723"/>
    </source>
</evidence>
<accession>A0A2W4YYK2</accession>
<dbReference type="SMART" id="SM00702">
    <property type="entry name" value="P4Hc"/>
    <property type="match status" value="1"/>
</dbReference>
<dbReference type="Gene3D" id="2.60.120.620">
    <property type="entry name" value="q2cbj1_9rhob like domain"/>
    <property type="match status" value="1"/>
</dbReference>
<keyword evidence="5" id="KW-0408">Iron</keyword>
<keyword evidence="2" id="KW-0479">Metal-binding</keyword>
<dbReference type="GO" id="GO:0051213">
    <property type="term" value="F:dioxygenase activity"/>
    <property type="evidence" value="ECO:0007669"/>
    <property type="project" value="UniProtKB-KW"/>
</dbReference>
<keyword evidence="3" id="KW-0223">Dioxygenase</keyword>
<evidence type="ECO:0000256" key="4">
    <source>
        <dbReference type="ARBA" id="ARBA00023002"/>
    </source>
</evidence>
<dbReference type="GO" id="GO:0016705">
    <property type="term" value="F:oxidoreductase activity, acting on paired donors, with incorporation or reduction of molecular oxygen"/>
    <property type="evidence" value="ECO:0007669"/>
    <property type="project" value="InterPro"/>
</dbReference>
<evidence type="ECO:0000256" key="5">
    <source>
        <dbReference type="ARBA" id="ARBA00023004"/>
    </source>
</evidence>
<evidence type="ECO:0000259" key="6">
    <source>
        <dbReference type="SMART" id="SM00702"/>
    </source>
</evidence>
<evidence type="ECO:0000256" key="1">
    <source>
        <dbReference type="ARBA" id="ARBA00001961"/>
    </source>
</evidence>
<dbReference type="InterPro" id="IPR044862">
    <property type="entry name" value="Pro_4_hyd_alph_FE2OG_OXY"/>
</dbReference>
<dbReference type="InterPro" id="IPR006620">
    <property type="entry name" value="Pro_4_hyd_alph"/>
</dbReference>
<name>A0A2W4YYK2_9SPHN</name>
<dbReference type="GO" id="GO:0005506">
    <property type="term" value="F:iron ion binding"/>
    <property type="evidence" value="ECO:0007669"/>
    <property type="project" value="InterPro"/>
</dbReference>
<comment type="cofactor">
    <cofactor evidence="1">
        <name>L-ascorbate</name>
        <dbReference type="ChEBI" id="CHEBI:38290"/>
    </cofactor>
</comment>
<proteinExistence type="predicted"/>
<feature type="domain" description="Prolyl 4-hydroxylase alpha subunit" evidence="6">
    <location>
        <begin position="65"/>
        <end position="244"/>
    </location>
</feature>
<gene>
    <name evidence="7" type="ORF">DI640_05810</name>
</gene>
<protein>
    <recommendedName>
        <fullName evidence="6">Prolyl 4-hydroxylase alpha subunit domain-containing protein</fullName>
    </recommendedName>
</protein>
<evidence type="ECO:0000313" key="8">
    <source>
        <dbReference type="Proteomes" id="UP000249555"/>
    </source>
</evidence>
<dbReference type="GO" id="GO:0031418">
    <property type="term" value="F:L-ascorbic acid binding"/>
    <property type="evidence" value="ECO:0007669"/>
    <property type="project" value="InterPro"/>
</dbReference>
<dbReference type="InterPro" id="IPR045054">
    <property type="entry name" value="P4HA-like"/>
</dbReference>
<keyword evidence="4" id="KW-0560">Oxidoreductase</keyword>
<reference evidence="7 8" key="1">
    <citation type="submission" date="2017-08" db="EMBL/GenBank/DDBJ databases">
        <title>Infants hospitalized years apart are colonized by the same room-sourced microbial strains.</title>
        <authorList>
            <person name="Brooks B."/>
            <person name="Olm M.R."/>
            <person name="Firek B.A."/>
            <person name="Baker R."/>
            <person name="Thomas B.C."/>
            <person name="Morowitz M.J."/>
            <person name="Banfield J.F."/>
        </authorList>
    </citation>
    <scope>NUCLEOTIDE SEQUENCE [LARGE SCALE GENOMIC DNA]</scope>
    <source>
        <strain evidence="7">S2_018_000_R3_119</strain>
    </source>
</reference>